<evidence type="ECO:0000256" key="1">
    <source>
        <dbReference type="SAM" id="Phobius"/>
    </source>
</evidence>
<keyword evidence="1" id="KW-0812">Transmembrane</keyword>
<keyword evidence="1" id="KW-0472">Membrane</keyword>
<feature type="non-terminal residue" evidence="2">
    <location>
        <position position="1"/>
    </location>
</feature>
<protein>
    <submittedName>
        <fullName evidence="2">Uncharacterized protein</fullName>
    </submittedName>
</protein>
<feature type="non-terminal residue" evidence="2">
    <location>
        <position position="238"/>
    </location>
</feature>
<name>X1E799_9ZZZZ</name>
<keyword evidence="1" id="KW-1133">Transmembrane helix</keyword>
<feature type="transmembrane region" description="Helical" evidence="1">
    <location>
        <begin position="205"/>
        <end position="225"/>
    </location>
</feature>
<sequence length="238" mass="27673">NLVHELGYNLYDVATNPDLLFKEIATKNKMDAIKVGGEWKYIDKESKKEIFTCKQKDKPRIDEETYNVQYEDIHNSGWSGRHVSNAFYIELEEKLGVKIKQTSLLPDLHLSDEEKKWISQVEQEFNYRGKFWLINSGHKKDYPLKQWGFDRWQKLVYLLKDKIQFVQVGELGDNHIHKELDGALNNKSGFVATSYRLYPNSCTKLFALGMILTLSAICFLFTNGLDSNMAGQHVRIVM</sequence>
<gene>
    <name evidence="2" type="ORF">S01H4_56797</name>
</gene>
<reference evidence="2" key="1">
    <citation type="journal article" date="2014" name="Front. Microbiol.">
        <title>High frequency of phylogenetically diverse reductive dehalogenase-homologous genes in deep subseafloor sedimentary metagenomes.</title>
        <authorList>
            <person name="Kawai M."/>
            <person name="Futagami T."/>
            <person name="Toyoda A."/>
            <person name="Takaki Y."/>
            <person name="Nishi S."/>
            <person name="Hori S."/>
            <person name="Arai W."/>
            <person name="Tsubouchi T."/>
            <person name="Morono Y."/>
            <person name="Uchiyama I."/>
            <person name="Ito T."/>
            <person name="Fujiyama A."/>
            <person name="Inagaki F."/>
            <person name="Takami H."/>
        </authorList>
    </citation>
    <scope>NUCLEOTIDE SEQUENCE</scope>
    <source>
        <strain evidence="2">Expedition CK06-06</strain>
    </source>
</reference>
<dbReference type="SUPFAM" id="SSF53756">
    <property type="entry name" value="UDP-Glycosyltransferase/glycogen phosphorylase"/>
    <property type="match status" value="1"/>
</dbReference>
<accession>X1E799</accession>
<dbReference type="EMBL" id="BART01032956">
    <property type="protein sequence ID" value="GAH16265.1"/>
    <property type="molecule type" value="Genomic_DNA"/>
</dbReference>
<proteinExistence type="predicted"/>
<dbReference type="AlphaFoldDB" id="X1E799"/>
<organism evidence="2">
    <name type="scientific">marine sediment metagenome</name>
    <dbReference type="NCBI Taxonomy" id="412755"/>
    <lineage>
        <taxon>unclassified sequences</taxon>
        <taxon>metagenomes</taxon>
        <taxon>ecological metagenomes</taxon>
    </lineage>
</organism>
<evidence type="ECO:0000313" key="2">
    <source>
        <dbReference type="EMBL" id="GAH16265.1"/>
    </source>
</evidence>
<comment type="caution">
    <text evidence="2">The sequence shown here is derived from an EMBL/GenBank/DDBJ whole genome shotgun (WGS) entry which is preliminary data.</text>
</comment>